<accession>A0A290ZDH3</accession>
<evidence type="ECO:0000313" key="3">
    <source>
        <dbReference type="Proteomes" id="UP000218505"/>
    </source>
</evidence>
<evidence type="ECO:0000313" key="2">
    <source>
        <dbReference type="EMBL" id="ATE57029.1"/>
    </source>
</evidence>
<reference evidence="2" key="1">
    <citation type="submission" date="2017-09" db="EMBL/GenBank/DDBJ databases">
        <title>Complete Genome Sequence of ansamitocin-producing Bacterium Actinosynnema pretiosum X47.</title>
        <authorList>
            <person name="Cao G."/>
            <person name="Zong G."/>
            <person name="Zhong C."/>
            <person name="Fu J."/>
        </authorList>
    </citation>
    <scope>NUCLEOTIDE SEQUENCE [LARGE SCALE GENOMIC DNA]</scope>
    <source>
        <strain evidence="2">X47</strain>
    </source>
</reference>
<dbReference type="Proteomes" id="UP000218505">
    <property type="component" value="Chromosome"/>
</dbReference>
<sequence>MGAMTANANSLAQLASSGGFAISRAGAENYLKAIDEALRKLGDLRGTLYELQQETKLGTSPDAIAMSKYNVENAVGGKGTIGVVPAIEQLTIALGQAREAMEKAAENYREVETDVSSRIKY</sequence>
<proteinExistence type="predicted"/>
<keyword evidence="3" id="KW-1185">Reference proteome</keyword>
<feature type="coiled-coil region" evidence="1">
    <location>
        <begin position="87"/>
        <end position="114"/>
    </location>
</feature>
<protein>
    <submittedName>
        <fullName evidence="2">Uncharacterized protein</fullName>
    </submittedName>
</protein>
<dbReference type="KEGG" id="apre:CNX65_30170"/>
<dbReference type="EMBL" id="CP023445">
    <property type="protein sequence ID" value="ATE57029.1"/>
    <property type="molecule type" value="Genomic_DNA"/>
</dbReference>
<organism evidence="2 3">
    <name type="scientific">Actinosynnema pretiosum</name>
    <dbReference type="NCBI Taxonomy" id="42197"/>
    <lineage>
        <taxon>Bacteria</taxon>
        <taxon>Bacillati</taxon>
        <taxon>Actinomycetota</taxon>
        <taxon>Actinomycetes</taxon>
        <taxon>Pseudonocardiales</taxon>
        <taxon>Pseudonocardiaceae</taxon>
        <taxon>Actinosynnema</taxon>
    </lineage>
</organism>
<gene>
    <name evidence="2" type="ORF">CNX65_30170</name>
</gene>
<name>A0A290ZDH3_9PSEU</name>
<evidence type="ECO:0000256" key="1">
    <source>
        <dbReference type="SAM" id="Coils"/>
    </source>
</evidence>
<dbReference type="AlphaFoldDB" id="A0A290ZDH3"/>
<keyword evidence="1" id="KW-0175">Coiled coil</keyword>